<name>A0A0E9W7Z2_ANGAN</name>
<evidence type="ECO:0000313" key="2">
    <source>
        <dbReference type="EMBL" id="JAH86411.1"/>
    </source>
</evidence>
<sequence length="54" mass="6330">MNPMCGTDSSQLKPDLMWYFFTLFLMYIIVSATSHISRHFGILKALKPHRQSRN</sequence>
<organism evidence="2">
    <name type="scientific">Anguilla anguilla</name>
    <name type="common">European freshwater eel</name>
    <name type="synonym">Muraena anguilla</name>
    <dbReference type="NCBI Taxonomy" id="7936"/>
    <lineage>
        <taxon>Eukaryota</taxon>
        <taxon>Metazoa</taxon>
        <taxon>Chordata</taxon>
        <taxon>Craniata</taxon>
        <taxon>Vertebrata</taxon>
        <taxon>Euteleostomi</taxon>
        <taxon>Actinopterygii</taxon>
        <taxon>Neopterygii</taxon>
        <taxon>Teleostei</taxon>
        <taxon>Anguilliformes</taxon>
        <taxon>Anguillidae</taxon>
        <taxon>Anguilla</taxon>
    </lineage>
</organism>
<feature type="transmembrane region" description="Helical" evidence="1">
    <location>
        <begin position="16"/>
        <end position="37"/>
    </location>
</feature>
<keyword evidence="1" id="KW-0812">Transmembrane</keyword>
<keyword evidence="1" id="KW-1133">Transmembrane helix</keyword>
<reference evidence="2" key="1">
    <citation type="submission" date="2014-11" db="EMBL/GenBank/DDBJ databases">
        <authorList>
            <person name="Amaro Gonzalez C."/>
        </authorList>
    </citation>
    <scope>NUCLEOTIDE SEQUENCE</scope>
</reference>
<reference evidence="2" key="2">
    <citation type="journal article" date="2015" name="Fish Shellfish Immunol.">
        <title>Early steps in the European eel (Anguilla anguilla)-Vibrio vulnificus interaction in the gills: Role of the RtxA13 toxin.</title>
        <authorList>
            <person name="Callol A."/>
            <person name="Pajuelo D."/>
            <person name="Ebbesson L."/>
            <person name="Teles M."/>
            <person name="MacKenzie S."/>
            <person name="Amaro C."/>
        </authorList>
    </citation>
    <scope>NUCLEOTIDE SEQUENCE</scope>
</reference>
<dbReference type="EMBL" id="GBXM01022166">
    <property type="protein sequence ID" value="JAH86411.1"/>
    <property type="molecule type" value="Transcribed_RNA"/>
</dbReference>
<keyword evidence="1" id="KW-0472">Membrane</keyword>
<dbReference type="AlphaFoldDB" id="A0A0E9W7Z2"/>
<evidence type="ECO:0000256" key="1">
    <source>
        <dbReference type="SAM" id="Phobius"/>
    </source>
</evidence>
<proteinExistence type="predicted"/>
<protein>
    <submittedName>
        <fullName evidence="2">Uncharacterized protein</fullName>
    </submittedName>
</protein>
<accession>A0A0E9W7Z2</accession>